<dbReference type="RefSeq" id="WP_204017455.1">
    <property type="nucleotide sequence ID" value="NZ_BOOG01000039.1"/>
</dbReference>
<keyword evidence="1" id="KW-1133">Transmembrane helix</keyword>
<sequence length="136" mass="14890">MTPYGPRTNPHNDLIRVGDAERDAVTTMLHEAFSEGRLNSQELDQRLDAVLNARTRRDLDVLIFDLPQAQSVPQSRPASRPHPSGLPHALTVAGIATALGLALLLTTGRFPLAVPIVVAVLLANRHLWRGHRGRNC</sequence>
<dbReference type="InterPro" id="IPR012551">
    <property type="entry name" value="DUF1707_SHOCT-like"/>
</dbReference>
<keyword evidence="1" id="KW-0472">Membrane</keyword>
<organism evidence="3 4">
    <name type="scientific">Sphaerimonospora thailandensis</name>
    <dbReference type="NCBI Taxonomy" id="795644"/>
    <lineage>
        <taxon>Bacteria</taxon>
        <taxon>Bacillati</taxon>
        <taxon>Actinomycetota</taxon>
        <taxon>Actinomycetes</taxon>
        <taxon>Streptosporangiales</taxon>
        <taxon>Streptosporangiaceae</taxon>
        <taxon>Sphaerimonospora</taxon>
    </lineage>
</organism>
<evidence type="ECO:0000256" key="1">
    <source>
        <dbReference type="SAM" id="Phobius"/>
    </source>
</evidence>
<keyword evidence="4" id="KW-1185">Reference proteome</keyword>
<gene>
    <name evidence="3" type="ORF">Mth01_40290</name>
</gene>
<dbReference type="EMBL" id="BOOG01000039">
    <property type="protein sequence ID" value="GIH71776.1"/>
    <property type="molecule type" value="Genomic_DNA"/>
</dbReference>
<dbReference type="PANTHER" id="PTHR40763:SF5">
    <property type="entry name" value="MEMBRANE PROTEIN"/>
    <property type="match status" value="1"/>
</dbReference>
<evidence type="ECO:0000313" key="4">
    <source>
        <dbReference type="Proteomes" id="UP000610966"/>
    </source>
</evidence>
<feature type="domain" description="DUF1707" evidence="2">
    <location>
        <begin position="15"/>
        <end position="67"/>
    </location>
</feature>
<comment type="caution">
    <text evidence="3">The sequence shown here is derived from an EMBL/GenBank/DDBJ whole genome shotgun (WGS) entry which is preliminary data.</text>
</comment>
<name>A0A8J3W1H3_9ACTN</name>
<protein>
    <recommendedName>
        <fullName evidence="2">DUF1707 domain-containing protein</fullName>
    </recommendedName>
</protein>
<accession>A0A8J3W1H3</accession>
<dbReference type="Pfam" id="PF08044">
    <property type="entry name" value="DUF1707"/>
    <property type="match status" value="1"/>
</dbReference>
<keyword evidence="1" id="KW-0812">Transmembrane</keyword>
<feature type="transmembrane region" description="Helical" evidence="1">
    <location>
        <begin position="85"/>
        <end position="104"/>
    </location>
</feature>
<reference evidence="3" key="1">
    <citation type="submission" date="2021-01" db="EMBL/GenBank/DDBJ databases">
        <title>Whole genome shotgun sequence of Sphaerimonospora thailandensis NBRC 107569.</title>
        <authorList>
            <person name="Komaki H."/>
            <person name="Tamura T."/>
        </authorList>
    </citation>
    <scope>NUCLEOTIDE SEQUENCE</scope>
    <source>
        <strain evidence="3">NBRC 107569</strain>
    </source>
</reference>
<feature type="transmembrane region" description="Helical" evidence="1">
    <location>
        <begin position="110"/>
        <end position="128"/>
    </location>
</feature>
<evidence type="ECO:0000313" key="3">
    <source>
        <dbReference type="EMBL" id="GIH71776.1"/>
    </source>
</evidence>
<dbReference type="Proteomes" id="UP000610966">
    <property type="component" value="Unassembled WGS sequence"/>
</dbReference>
<dbReference type="AlphaFoldDB" id="A0A8J3W1H3"/>
<dbReference type="PANTHER" id="PTHR40763">
    <property type="entry name" value="MEMBRANE PROTEIN-RELATED"/>
    <property type="match status" value="1"/>
</dbReference>
<proteinExistence type="predicted"/>
<evidence type="ECO:0000259" key="2">
    <source>
        <dbReference type="Pfam" id="PF08044"/>
    </source>
</evidence>